<dbReference type="RefSeq" id="WP_079138407.1">
    <property type="nucleotide sequence ID" value="NZ_FODD01000038.1"/>
</dbReference>
<dbReference type="AlphaFoldDB" id="A0A1H8S1A6"/>
<evidence type="ECO:0000259" key="3">
    <source>
        <dbReference type="SMART" id="SM00331"/>
    </source>
</evidence>
<keyword evidence="1" id="KW-0378">Hydrolase</keyword>
<dbReference type="STRING" id="310780.SAMN05216267_103832"/>
<dbReference type="EMBL" id="FODD01000038">
    <property type="protein sequence ID" value="SEO71963.1"/>
    <property type="molecule type" value="Genomic_DNA"/>
</dbReference>
<dbReference type="Gene3D" id="3.30.450.20">
    <property type="entry name" value="PAS domain"/>
    <property type="match status" value="1"/>
</dbReference>
<evidence type="ECO:0000313" key="4">
    <source>
        <dbReference type="EMBL" id="SEO71963.1"/>
    </source>
</evidence>
<dbReference type="InterPro" id="IPR001932">
    <property type="entry name" value="PPM-type_phosphatase-like_dom"/>
</dbReference>
<evidence type="ECO:0000256" key="1">
    <source>
        <dbReference type="ARBA" id="ARBA00022801"/>
    </source>
</evidence>
<dbReference type="Gene3D" id="3.30.450.40">
    <property type="match status" value="1"/>
</dbReference>
<dbReference type="PANTHER" id="PTHR43156">
    <property type="entry name" value="STAGE II SPORULATION PROTEIN E-RELATED"/>
    <property type="match status" value="1"/>
</dbReference>
<dbReference type="SUPFAM" id="SSF55781">
    <property type="entry name" value="GAF domain-like"/>
    <property type="match status" value="1"/>
</dbReference>
<name>A0A1H8S1A6_9ACTN</name>
<keyword evidence="5" id="KW-1185">Reference proteome</keyword>
<proteinExistence type="predicted"/>
<dbReference type="InterPro" id="IPR029016">
    <property type="entry name" value="GAF-like_dom_sf"/>
</dbReference>
<protein>
    <submittedName>
        <fullName evidence="4">Serine phosphatase</fullName>
    </submittedName>
</protein>
<dbReference type="SMART" id="SM00331">
    <property type="entry name" value="PP2C_SIG"/>
    <property type="match status" value="1"/>
</dbReference>
<accession>A0A1H8S1A6</accession>
<reference evidence="4 5" key="1">
    <citation type="submission" date="2016-10" db="EMBL/GenBank/DDBJ databases">
        <authorList>
            <person name="de Groot N.N."/>
        </authorList>
    </citation>
    <scope>NUCLEOTIDE SEQUENCE [LARGE SCALE GENOMIC DNA]</scope>
    <source>
        <strain evidence="4 5">CGMCC 4.2026</strain>
    </source>
</reference>
<feature type="region of interest" description="Disordered" evidence="2">
    <location>
        <begin position="69"/>
        <end position="101"/>
    </location>
</feature>
<dbReference type="Pfam" id="PF07228">
    <property type="entry name" value="SpoIIE"/>
    <property type="match status" value="1"/>
</dbReference>
<dbReference type="InterPro" id="IPR052016">
    <property type="entry name" value="Bact_Sigma-Reg"/>
</dbReference>
<sequence>MASIEGKPVTVAGPAATSDLWTLAPYPVIVADASGIVVQANRAAAALMTGAAAGASLRESVPDWLARAHGEAVAHSRPPAQRSGSHDGEALPPASGPVGARRFEAYPTRGQDGEVVWWLIDGTGRQEAEQALSTERERTGFLVEASNVLLASLNLDRCMAATVRLAADYLADVAIVVAPPARGKLPVAHAVAGQDVVRTLVAADPSSLPGLSEALQGFPPLPSRWIDGALLPDWLLPEGSSGPIGSVVVTSLPGHGVPAGALILLRGTGHAPFSPSEEVFARLFAARAGAALSAARMYSEQRAITQTLMQDLLPPRLQRLNGVEFAGGYRPAETGERVGGDFYDVHPGPSGADASLVVLGDVCGKGLDAAVLTGKIRSTLQALTPMVDDHGRILELLNGSLLNSHHTRFATMVLASVLRKGHEVRLSLTSAGHPPPLVVRLDGSVEEVRTHGSLIGALPSIESHSAQTVLQPGETCLLYTDGFTEARGGPLGSELFGEDRLKRALSDCADLPAEAVVERIQMLASQWLHDGSHDDMALVAIGAPRTTHLSAVDGRTRGRYTV</sequence>
<feature type="domain" description="PPM-type phosphatase" evidence="3">
    <location>
        <begin position="320"/>
        <end position="543"/>
    </location>
</feature>
<evidence type="ECO:0000313" key="5">
    <source>
        <dbReference type="Proteomes" id="UP000181951"/>
    </source>
</evidence>
<dbReference type="Gene3D" id="3.60.40.10">
    <property type="entry name" value="PPM-type phosphatase domain"/>
    <property type="match status" value="1"/>
</dbReference>
<dbReference type="InterPro" id="IPR036457">
    <property type="entry name" value="PPM-type-like_dom_sf"/>
</dbReference>
<dbReference type="SUPFAM" id="SSF81606">
    <property type="entry name" value="PP2C-like"/>
    <property type="match status" value="1"/>
</dbReference>
<gene>
    <name evidence="4" type="ORF">SAMN05216267_103832</name>
</gene>
<dbReference type="PANTHER" id="PTHR43156:SF2">
    <property type="entry name" value="STAGE II SPORULATION PROTEIN E"/>
    <property type="match status" value="1"/>
</dbReference>
<dbReference type="GO" id="GO:0016791">
    <property type="term" value="F:phosphatase activity"/>
    <property type="evidence" value="ECO:0007669"/>
    <property type="project" value="TreeGrafter"/>
</dbReference>
<organism evidence="4 5">
    <name type="scientific">Actinacidiphila rubida</name>
    <dbReference type="NCBI Taxonomy" id="310780"/>
    <lineage>
        <taxon>Bacteria</taxon>
        <taxon>Bacillati</taxon>
        <taxon>Actinomycetota</taxon>
        <taxon>Actinomycetes</taxon>
        <taxon>Kitasatosporales</taxon>
        <taxon>Streptomycetaceae</taxon>
        <taxon>Actinacidiphila</taxon>
    </lineage>
</organism>
<dbReference type="Proteomes" id="UP000181951">
    <property type="component" value="Unassembled WGS sequence"/>
</dbReference>
<evidence type="ECO:0000256" key="2">
    <source>
        <dbReference type="SAM" id="MobiDB-lite"/>
    </source>
</evidence>
<dbReference type="OrthoDB" id="5241041at2"/>